<dbReference type="InterPro" id="IPR020103">
    <property type="entry name" value="PsdUridine_synth_cat_dom_sf"/>
</dbReference>
<evidence type="ECO:0000256" key="2">
    <source>
        <dbReference type="ARBA" id="ARBA00022694"/>
    </source>
</evidence>
<feature type="region of interest" description="Disordered" evidence="4">
    <location>
        <begin position="715"/>
        <end position="736"/>
    </location>
</feature>
<accession>A0A820HDI1</accession>
<evidence type="ECO:0000313" key="7">
    <source>
        <dbReference type="Proteomes" id="UP000663873"/>
    </source>
</evidence>
<dbReference type="Gene3D" id="3.30.70.660">
    <property type="entry name" value="Pseudouridine synthase I, catalytic domain, C-terminal subdomain"/>
    <property type="match status" value="1"/>
</dbReference>
<keyword evidence="3" id="KW-0413">Isomerase</keyword>
<proteinExistence type="inferred from homology"/>
<dbReference type="Gene3D" id="3.90.70.80">
    <property type="match status" value="1"/>
</dbReference>
<dbReference type="InterPro" id="IPR038765">
    <property type="entry name" value="Papain-like_cys_pep_sf"/>
</dbReference>
<dbReference type="GO" id="GO:0003723">
    <property type="term" value="F:RNA binding"/>
    <property type="evidence" value="ECO:0007669"/>
    <property type="project" value="InterPro"/>
</dbReference>
<dbReference type="CDD" id="cd22752">
    <property type="entry name" value="OTU_OTUD5-like"/>
    <property type="match status" value="1"/>
</dbReference>
<dbReference type="PANTHER" id="PTHR11142">
    <property type="entry name" value="PSEUDOURIDYLATE SYNTHASE"/>
    <property type="match status" value="1"/>
</dbReference>
<feature type="compositionally biased region" description="Polar residues" evidence="4">
    <location>
        <begin position="49"/>
        <end position="64"/>
    </location>
</feature>
<dbReference type="InterPro" id="IPR003323">
    <property type="entry name" value="OTU_dom"/>
</dbReference>
<keyword evidence="2" id="KW-0819">tRNA processing</keyword>
<dbReference type="Gene3D" id="3.30.70.580">
    <property type="entry name" value="Pseudouridine synthase I, catalytic domain, N-terminal subdomain"/>
    <property type="match status" value="1"/>
</dbReference>
<keyword evidence="7" id="KW-1185">Reference proteome</keyword>
<dbReference type="Proteomes" id="UP000663873">
    <property type="component" value="Unassembled WGS sequence"/>
</dbReference>
<feature type="compositionally biased region" description="Basic and acidic residues" evidence="4">
    <location>
        <begin position="715"/>
        <end position="728"/>
    </location>
</feature>
<feature type="compositionally biased region" description="Low complexity" evidence="4">
    <location>
        <begin position="408"/>
        <end position="418"/>
    </location>
</feature>
<feature type="compositionally biased region" description="Low complexity" evidence="4">
    <location>
        <begin position="66"/>
        <end position="86"/>
    </location>
</feature>
<reference evidence="6" key="1">
    <citation type="submission" date="2021-02" db="EMBL/GenBank/DDBJ databases">
        <authorList>
            <person name="Nowell W R."/>
        </authorList>
    </citation>
    <scope>NUCLEOTIDE SEQUENCE</scope>
</reference>
<dbReference type="GO" id="GO:0009982">
    <property type="term" value="F:pseudouridine synthase activity"/>
    <property type="evidence" value="ECO:0007669"/>
    <property type="project" value="InterPro"/>
</dbReference>
<organism evidence="6 7">
    <name type="scientific">Rotaria socialis</name>
    <dbReference type="NCBI Taxonomy" id="392032"/>
    <lineage>
        <taxon>Eukaryota</taxon>
        <taxon>Metazoa</taxon>
        <taxon>Spiralia</taxon>
        <taxon>Gnathifera</taxon>
        <taxon>Rotifera</taxon>
        <taxon>Eurotatoria</taxon>
        <taxon>Bdelloidea</taxon>
        <taxon>Philodinida</taxon>
        <taxon>Philodinidae</taxon>
        <taxon>Rotaria</taxon>
    </lineage>
</organism>
<evidence type="ECO:0000256" key="1">
    <source>
        <dbReference type="ARBA" id="ARBA00009375"/>
    </source>
</evidence>
<evidence type="ECO:0000313" key="6">
    <source>
        <dbReference type="EMBL" id="CAF4294135.1"/>
    </source>
</evidence>
<dbReference type="SUPFAM" id="SSF54001">
    <property type="entry name" value="Cysteine proteinases"/>
    <property type="match status" value="1"/>
</dbReference>
<comment type="caution">
    <text evidence="6">The sequence shown here is derived from an EMBL/GenBank/DDBJ whole genome shotgun (WGS) entry which is preliminary data.</text>
</comment>
<dbReference type="AlphaFoldDB" id="A0A820HDI1"/>
<feature type="region of interest" description="Disordered" evidence="4">
    <location>
        <begin position="401"/>
        <end position="425"/>
    </location>
</feature>
<dbReference type="GO" id="GO:0005634">
    <property type="term" value="C:nucleus"/>
    <property type="evidence" value="ECO:0007669"/>
    <property type="project" value="TreeGrafter"/>
</dbReference>
<sequence length="736" mass="83332">MTIFSSKKPSNSNKDLSSNSTTQQQQQQQQQSSSSNISRARLSRDDDNPNNIQVNSTEESNLVCENNLPSSSSTTNTILTTPAAPASKRKSHYYHQTTVKQARRRGASVGEKLISNASITNVTSNSPSSSLSIENNLTSISNTNELLTQTSTPTPSLTTVAHDEQCNSEDEYEQTSVKYDTNNLNELEMRFARALKEKKGFVIKAVQEDGACLFRAVSDQVFGDEEMHATVRQNCMDYIVKNADFFRSYITEDFDHYVNRKRRQNCHGNHIEMIALSELYNRPIEVYEYSIEPINIVHGMYKTDNEPIRLSYHCGVHYNSIIDPWRPTAGHGLGLPDLQPGRAQESLIRTALRQSEESHIERAMLDDKIAATDWEATQDQLIQQVARESYLQWLCDSNQQHKDNKMMPSSSSSPTSATTHERTANSNHGVSAFTQVISLTVRSKITAECTEELNYVHMLNGVLPNSIRCVAWASVPDGKSARFDCISRSYRYYFPKANLDLDQIRQAAADLVGTHDFRNFCKLDITNSEPTFIRRIDNVTVEQLNSDHDLNSNNSGYEMCELLVHGSGFLWHQIRCVVAILISIGQGKEDASLVRMLLDIEKYPCTPNYQIASELPLVLFDCQFDGVDWICDQASLRITICHLQRHWASFQIRATMIKAMLDNLENQISDKQQLPILGQLCIVDTDSNSLLGYNNTRRNYQPILTRPVRESVESKVEKFQNKKTKLETTDEINQSD</sequence>
<feature type="domain" description="OTU" evidence="5">
    <location>
        <begin position="201"/>
        <end position="324"/>
    </location>
</feature>
<evidence type="ECO:0000256" key="4">
    <source>
        <dbReference type="SAM" id="MobiDB-lite"/>
    </source>
</evidence>
<dbReference type="PANTHER" id="PTHR11142:SF5">
    <property type="entry name" value="TRNA PSEUDOURIDINE(38_39) SYNTHASE"/>
    <property type="match status" value="1"/>
</dbReference>
<protein>
    <recommendedName>
        <fullName evidence="5">OTU domain-containing protein</fullName>
    </recommendedName>
</protein>
<dbReference type="Pfam" id="PF01416">
    <property type="entry name" value="PseudoU_synth_1"/>
    <property type="match status" value="1"/>
</dbReference>
<evidence type="ECO:0000256" key="3">
    <source>
        <dbReference type="ARBA" id="ARBA00023235"/>
    </source>
</evidence>
<dbReference type="GO" id="GO:1990481">
    <property type="term" value="P:mRNA pseudouridine synthesis"/>
    <property type="evidence" value="ECO:0007669"/>
    <property type="project" value="TreeGrafter"/>
</dbReference>
<comment type="similarity">
    <text evidence="1">Belongs to the tRNA pseudouridine synthase TruA family.</text>
</comment>
<dbReference type="InterPro" id="IPR001406">
    <property type="entry name" value="PsdUridine_synth_TruA"/>
</dbReference>
<dbReference type="InterPro" id="IPR020094">
    <property type="entry name" value="TruA/RsuA/RluB/E/F_N"/>
</dbReference>
<dbReference type="FunFam" id="3.90.70.80:FF:000018">
    <property type="entry name" value="OTU domain-containing protein 5-B"/>
    <property type="match status" value="1"/>
</dbReference>
<feature type="compositionally biased region" description="Low complexity" evidence="4">
    <location>
        <begin position="17"/>
        <end position="36"/>
    </location>
</feature>
<dbReference type="InterPro" id="IPR020095">
    <property type="entry name" value="PsdUridine_synth_TruA_C"/>
</dbReference>
<feature type="compositionally biased region" description="Polar residues" evidence="4">
    <location>
        <begin position="1"/>
        <end position="16"/>
    </location>
</feature>
<dbReference type="InterPro" id="IPR020097">
    <property type="entry name" value="PsdUridine_synth_TruA_a/b_dom"/>
</dbReference>
<dbReference type="Pfam" id="PF02338">
    <property type="entry name" value="OTU"/>
    <property type="match status" value="1"/>
</dbReference>
<dbReference type="SUPFAM" id="SSF55120">
    <property type="entry name" value="Pseudouridine synthase"/>
    <property type="match status" value="1"/>
</dbReference>
<name>A0A820HDI1_9BILA</name>
<gene>
    <name evidence="6" type="ORF">UJA718_LOCUS12210</name>
</gene>
<evidence type="ECO:0000259" key="5">
    <source>
        <dbReference type="PROSITE" id="PS50802"/>
    </source>
</evidence>
<dbReference type="GO" id="GO:0005737">
    <property type="term" value="C:cytoplasm"/>
    <property type="evidence" value="ECO:0007669"/>
    <property type="project" value="TreeGrafter"/>
</dbReference>
<dbReference type="PROSITE" id="PS50802">
    <property type="entry name" value="OTU"/>
    <property type="match status" value="1"/>
</dbReference>
<dbReference type="EMBL" id="CAJOBP010001562">
    <property type="protein sequence ID" value="CAF4294135.1"/>
    <property type="molecule type" value="Genomic_DNA"/>
</dbReference>
<dbReference type="GO" id="GO:0031119">
    <property type="term" value="P:tRNA pseudouridine synthesis"/>
    <property type="evidence" value="ECO:0007669"/>
    <property type="project" value="TreeGrafter"/>
</dbReference>
<feature type="region of interest" description="Disordered" evidence="4">
    <location>
        <begin position="1"/>
        <end position="106"/>
    </location>
</feature>